<name>A0ABV0ZZZ2_9TELE</name>
<gene>
    <name evidence="1" type="ORF">AMECASPLE_024561</name>
</gene>
<accession>A0ABV0ZZZ2</accession>
<proteinExistence type="predicted"/>
<reference evidence="1 2" key="1">
    <citation type="submission" date="2021-06" db="EMBL/GenBank/DDBJ databases">
        <authorList>
            <person name="Palmer J.M."/>
        </authorList>
    </citation>
    <scope>NUCLEOTIDE SEQUENCE [LARGE SCALE GENOMIC DNA]</scope>
    <source>
        <strain evidence="1 2">AS_MEX2019</strain>
        <tissue evidence="1">Muscle</tissue>
    </source>
</reference>
<evidence type="ECO:0000313" key="2">
    <source>
        <dbReference type="Proteomes" id="UP001469553"/>
    </source>
</evidence>
<organism evidence="1 2">
    <name type="scientific">Ameca splendens</name>
    <dbReference type="NCBI Taxonomy" id="208324"/>
    <lineage>
        <taxon>Eukaryota</taxon>
        <taxon>Metazoa</taxon>
        <taxon>Chordata</taxon>
        <taxon>Craniata</taxon>
        <taxon>Vertebrata</taxon>
        <taxon>Euteleostomi</taxon>
        <taxon>Actinopterygii</taxon>
        <taxon>Neopterygii</taxon>
        <taxon>Teleostei</taxon>
        <taxon>Neoteleostei</taxon>
        <taxon>Acanthomorphata</taxon>
        <taxon>Ovalentaria</taxon>
        <taxon>Atherinomorphae</taxon>
        <taxon>Cyprinodontiformes</taxon>
        <taxon>Goodeidae</taxon>
        <taxon>Ameca</taxon>
    </lineage>
</organism>
<protein>
    <recommendedName>
        <fullName evidence="3">Secreted protein</fullName>
    </recommendedName>
</protein>
<sequence>MFHLFVLLNNFACKSIFHKCSEKKGKEKQNNKLEFGGRRRCSLEPAAETTALVLAAVAAEAAQGEVTLALFPDMFWHLCERQETRIKCHQHYLLFFLCLREDQATPWGKQHPLKF</sequence>
<evidence type="ECO:0000313" key="1">
    <source>
        <dbReference type="EMBL" id="MEQ2311829.1"/>
    </source>
</evidence>
<evidence type="ECO:0008006" key="3">
    <source>
        <dbReference type="Google" id="ProtNLM"/>
    </source>
</evidence>
<comment type="caution">
    <text evidence="1">The sequence shown here is derived from an EMBL/GenBank/DDBJ whole genome shotgun (WGS) entry which is preliminary data.</text>
</comment>
<dbReference type="Proteomes" id="UP001469553">
    <property type="component" value="Unassembled WGS sequence"/>
</dbReference>
<keyword evidence="2" id="KW-1185">Reference proteome</keyword>
<dbReference type="EMBL" id="JAHRIP010077587">
    <property type="protein sequence ID" value="MEQ2311829.1"/>
    <property type="molecule type" value="Genomic_DNA"/>
</dbReference>